<dbReference type="GeneID" id="25250534"/>
<evidence type="ECO:0000313" key="3">
    <source>
        <dbReference type="Proteomes" id="UP000030747"/>
    </source>
</evidence>
<evidence type="ECO:0000256" key="1">
    <source>
        <dbReference type="SAM" id="MobiDB-lite"/>
    </source>
</evidence>
<accession>U6L0G9</accession>
<dbReference type="Proteomes" id="UP000030747">
    <property type="component" value="Unassembled WGS sequence"/>
</dbReference>
<evidence type="ECO:0000313" key="2">
    <source>
        <dbReference type="EMBL" id="CDJ42683.1"/>
    </source>
</evidence>
<gene>
    <name evidence="2" type="ORF">ETH_00006660</name>
</gene>
<protein>
    <submittedName>
        <fullName evidence="2">Uncharacterized protein</fullName>
    </submittedName>
</protein>
<dbReference type="EMBL" id="HG675732">
    <property type="protein sequence ID" value="CDJ42683.1"/>
    <property type="molecule type" value="Genomic_DNA"/>
</dbReference>
<feature type="region of interest" description="Disordered" evidence="1">
    <location>
        <begin position="1"/>
        <end position="22"/>
    </location>
</feature>
<reference evidence="2" key="1">
    <citation type="submission" date="2013-10" db="EMBL/GenBank/DDBJ databases">
        <title>Genomic analysis of the causative agents of coccidiosis in chickens.</title>
        <authorList>
            <person name="Reid A.J."/>
            <person name="Blake D."/>
            <person name="Billington K."/>
            <person name="Browne H."/>
            <person name="Dunn M."/>
            <person name="Hung S."/>
            <person name="Kawahara F."/>
            <person name="Miranda-Saavedra D."/>
            <person name="Mourier T."/>
            <person name="Nagra H."/>
            <person name="Otto T.D."/>
            <person name="Rawlings N."/>
            <person name="Sanchez A."/>
            <person name="Sanders M."/>
            <person name="Subramaniam C."/>
            <person name="Tay Y."/>
            <person name="Dear P."/>
            <person name="Doerig C."/>
            <person name="Gruber A."/>
            <person name="Parkinson J."/>
            <person name="Shirley M."/>
            <person name="Wan K.L."/>
            <person name="Berriman M."/>
            <person name="Tomley F."/>
            <person name="Pain A."/>
        </authorList>
    </citation>
    <scope>NUCLEOTIDE SEQUENCE [LARGE SCALE GENOMIC DNA]</scope>
    <source>
        <strain evidence="2">Houghton</strain>
    </source>
</reference>
<dbReference type="RefSeq" id="XP_013233433.1">
    <property type="nucleotide sequence ID" value="XM_013377979.1"/>
</dbReference>
<dbReference type="AlphaFoldDB" id="U6L0G9"/>
<dbReference type="VEuPathDB" id="ToxoDB:ETH_00006660"/>
<proteinExistence type="predicted"/>
<sequence>MQQQLLRPALHRHSQQPVTDQQRELQQHCSQQHYICGHQELQQQAAGPAAAANQERRLGAVPNTLRSKGPLIAAGAAAAAAATAADIISLFDSQFRKCLRAVEFT</sequence>
<name>U6L0G9_EIMTE</name>
<keyword evidence="3" id="KW-1185">Reference proteome</keyword>
<reference evidence="2" key="2">
    <citation type="submission" date="2013-10" db="EMBL/GenBank/DDBJ databases">
        <authorList>
            <person name="Aslett M."/>
        </authorList>
    </citation>
    <scope>NUCLEOTIDE SEQUENCE [LARGE SCALE GENOMIC DNA]</scope>
    <source>
        <strain evidence="2">Houghton</strain>
    </source>
</reference>
<organism evidence="2 3">
    <name type="scientific">Eimeria tenella</name>
    <name type="common">Coccidian parasite</name>
    <dbReference type="NCBI Taxonomy" id="5802"/>
    <lineage>
        <taxon>Eukaryota</taxon>
        <taxon>Sar</taxon>
        <taxon>Alveolata</taxon>
        <taxon>Apicomplexa</taxon>
        <taxon>Conoidasida</taxon>
        <taxon>Coccidia</taxon>
        <taxon>Eucoccidiorida</taxon>
        <taxon>Eimeriorina</taxon>
        <taxon>Eimeriidae</taxon>
        <taxon>Eimeria</taxon>
    </lineage>
</organism>